<evidence type="ECO:0000313" key="3">
    <source>
        <dbReference type="EMBL" id="KAE9265725.1"/>
    </source>
</evidence>
<name>A0A6A4B2V1_9STRA</name>
<keyword evidence="4" id="KW-1185">Reference proteome</keyword>
<dbReference type="EMBL" id="QXFT01007732">
    <property type="protein sequence ID" value="KAE9265725.1"/>
    <property type="molecule type" value="Genomic_DNA"/>
</dbReference>
<evidence type="ECO:0000313" key="2">
    <source>
        <dbReference type="EMBL" id="KAE8952479.1"/>
    </source>
</evidence>
<organism evidence="3 4">
    <name type="scientific">Phytophthora rubi</name>
    <dbReference type="NCBI Taxonomy" id="129364"/>
    <lineage>
        <taxon>Eukaryota</taxon>
        <taxon>Sar</taxon>
        <taxon>Stramenopiles</taxon>
        <taxon>Oomycota</taxon>
        <taxon>Peronosporomycetes</taxon>
        <taxon>Peronosporales</taxon>
        <taxon>Peronosporaceae</taxon>
        <taxon>Phytophthora</taxon>
    </lineage>
</organism>
<proteinExistence type="predicted"/>
<protein>
    <submittedName>
        <fullName evidence="3">Uncharacterized protein</fullName>
    </submittedName>
</protein>
<evidence type="ECO:0000313" key="5">
    <source>
        <dbReference type="Proteomes" id="UP000435112"/>
    </source>
</evidence>
<sequence length="40" mass="4039">MDRSLAGGGGPQLAAERKLSTPAFPGYGQVQSTPAFPGYG</sequence>
<dbReference type="EMBL" id="QXFU01011483">
    <property type="protein sequence ID" value="KAE8952479.1"/>
    <property type="molecule type" value="Genomic_DNA"/>
</dbReference>
<accession>A0A6A4B2V1</accession>
<gene>
    <name evidence="2" type="ORF">PR002_g32665</name>
    <name evidence="3" type="ORF">PR003_g32366</name>
</gene>
<feature type="compositionally biased region" description="Gly residues" evidence="1">
    <location>
        <begin position="1"/>
        <end position="11"/>
    </location>
</feature>
<dbReference type="AlphaFoldDB" id="A0A6A4B2V1"/>
<evidence type="ECO:0000313" key="4">
    <source>
        <dbReference type="Proteomes" id="UP000434957"/>
    </source>
</evidence>
<comment type="caution">
    <text evidence="3">The sequence shown here is derived from an EMBL/GenBank/DDBJ whole genome shotgun (WGS) entry which is preliminary data.</text>
</comment>
<dbReference type="Proteomes" id="UP000435112">
    <property type="component" value="Unassembled WGS sequence"/>
</dbReference>
<reference evidence="3 4" key="1">
    <citation type="submission" date="2018-08" db="EMBL/GenBank/DDBJ databases">
        <title>Genomic investigation of the strawberry pathogen Phytophthora fragariae indicates pathogenicity is determined by transcriptional variation in three key races.</title>
        <authorList>
            <person name="Adams T.M."/>
            <person name="Armitage A.D."/>
            <person name="Sobczyk M.K."/>
            <person name="Bates H.J."/>
            <person name="Dunwell J.M."/>
            <person name="Nellist C.F."/>
            <person name="Harrison R.J."/>
        </authorList>
    </citation>
    <scope>NUCLEOTIDE SEQUENCE [LARGE SCALE GENOMIC DNA]</scope>
    <source>
        <strain evidence="2 5">SCRP324</strain>
        <strain evidence="3 4">SCRP333</strain>
    </source>
</reference>
<evidence type="ECO:0000256" key="1">
    <source>
        <dbReference type="SAM" id="MobiDB-lite"/>
    </source>
</evidence>
<dbReference type="Proteomes" id="UP000434957">
    <property type="component" value="Unassembled WGS sequence"/>
</dbReference>
<feature type="region of interest" description="Disordered" evidence="1">
    <location>
        <begin position="1"/>
        <end position="40"/>
    </location>
</feature>